<feature type="repeat" description="TPR" evidence="6">
    <location>
        <begin position="652"/>
        <end position="685"/>
    </location>
</feature>
<evidence type="ECO:0000313" key="9">
    <source>
        <dbReference type="Proteomes" id="UP000767446"/>
    </source>
</evidence>
<dbReference type="Pfam" id="PF13181">
    <property type="entry name" value="TPR_8"/>
    <property type="match status" value="1"/>
</dbReference>
<gene>
    <name evidence="8" type="ORF">DSM107014_08770</name>
</gene>
<feature type="repeat" description="TPR" evidence="6">
    <location>
        <begin position="531"/>
        <end position="564"/>
    </location>
</feature>
<evidence type="ECO:0000256" key="1">
    <source>
        <dbReference type="ARBA" id="ARBA00004496"/>
    </source>
</evidence>
<dbReference type="PROSITE" id="PS50005">
    <property type="entry name" value="TPR"/>
    <property type="match status" value="5"/>
</dbReference>
<name>A0A941GXX9_9CHRO</name>
<keyword evidence="4 6" id="KW-0802">TPR repeat</keyword>
<dbReference type="PANTHER" id="PTHR46630:SF1">
    <property type="entry name" value="TETRATRICOPEPTIDE REPEAT PROTEIN 29"/>
    <property type="match status" value="1"/>
</dbReference>
<dbReference type="InterPro" id="IPR011990">
    <property type="entry name" value="TPR-like_helical_dom_sf"/>
</dbReference>
<dbReference type="GO" id="GO:0043531">
    <property type="term" value="F:ADP binding"/>
    <property type="evidence" value="ECO:0007669"/>
    <property type="project" value="InterPro"/>
</dbReference>
<protein>
    <submittedName>
        <fullName evidence="8">Tetratricopeptide repeat protein</fullName>
    </submittedName>
</protein>
<feature type="repeat" description="TPR" evidence="6">
    <location>
        <begin position="491"/>
        <end position="524"/>
    </location>
</feature>
<dbReference type="EMBL" id="JADQBC010000050">
    <property type="protein sequence ID" value="MBR8827978.1"/>
    <property type="molecule type" value="Genomic_DNA"/>
</dbReference>
<dbReference type="GO" id="GO:0005737">
    <property type="term" value="C:cytoplasm"/>
    <property type="evidence" value="ECO:0007669"/>
    <property type="project" value="UniProtKB-SubCell"/>
</dbReference>
<evidence type="ECO:0000256" key="7">
    <source>
        <dbReference type="SAM" id="Coils"/>
    </source>
</evidence>
<evidence type="ECO:0000256" key="3">
    <source>
        <dbReference type="ARBA" id="ARBA00022737"/>
    </source>
</evidence>
<dbReference type="AlphaFoldDB" id="A0A941GXX9"/>
<evidence type="ECO:0000256" key="4">
    <source>
        <dbReference type="ARBA" id="ARBA00022803"/>
    </source>
</evidence>
<keyword evidence="2" id="KW-0963">Cytoplasm</keyword>
<dbReference type="Gene3D" id="1.10.8.430">
    <property type="entry name" value="Helical domain of apoptotic protease-activating factors"/>
    <property type="match status" value="1"/>
</dbReference>
<organism evidence="8 9">
    <name type="scientific">Gomphosphaeria aponina SAG 52.96 = DSM 107014</name>
    <dbReference type="NCBI Taxonomy" id="1521640"/>
    <lineage>
        <taxon>Bacteria</taxon>
        <taxon>Bacillati</taxon>
        <taxon>Cyanobacteriota</taxon>
        <taxon>Cyanophyceae</taxon>
        <taxon>Oscillatoriophycideae</taxon>
        <taxon>Chroococcales</taxon>
        <taxon>Gomphosphaeriaceae</taxon>
        <taxon>Gomphosphaeria</taxon>
    </lineage>
</organism>
<feature type="repeat" description="TPR" evidence="6">
    <location>
        <begin position="451"/>
        <end position="484"/>
    </location>
</feature>
<reference evidence="8" key="1">
    <citation type="submission" date="2021-02" db="EMBL/GenBank/DDBJ databases">
        <title>Metagenome analyses of Stigonema ocellatum DSM 106950, Chlorogloea purpurea SAG 13.99 and Gomphosphaeria aponina DSM 107014.</title>
        <authorList>
            <person name="Marter P."/>
            <person name="Huang S."/>
        </authorList>
    </citation>
    <scope>NUCLEOTIDE SEQUENCE</scope>
    <source>
        <strain evidence="8">JP213</strain>
    </source>
</reference>
<comment type="subcellular location">
    <subcellularLocation>
        <location evidence="1">Cytoplasm</location>
    </subcellularLocation>
</comment>
<comment type="similarity">
    <text evidence="5">Belongs to the Rap family.</text>
</comment>
<dbReference type="InterPro" id="IPR042197">
    <property type="entry name" value="Apaf_helical"/>
</dbReference>
<dbReference type="PANTHER" id="PTHR46630">
    <property type="entry name" value="TETRATRICOPEPTIDE REPEAT PROTEIN 29"/>
    <property type="match status" value="1"/>
</dbReference>
<feature type="repeat" description="TPR" evidence="6">
    <location>
        <begin position="371"/>
        <end position="404"/>
    </location>
</feature>
<evidence type="ECO:0000256" key="2">
    <source>
        <dbReference type="ARBA" id="ARBA00022490"/>
    </source>
</evidence>
<sequence length="817" mass="93134">MQKTFAHRQMLLIFDNAVDAEIKDLRPGGICSIIVTTRNRNISESLDIPDEGTIDLEPLPEEEARQLLEKILGTERVKAELAATYEIIKLVGYLPLALQIIGKYLRKPHQTIKDYLASLKEETNRLSRLKLGKDMDLNVTASLNLSLKQLDQTERDFFACLGVCAENGFMRKTAMAAAGCEDEWEARDYLNILYNFSLLNYAENRFVFHSLVGVYARNLAKEKKLFAIAQERHAKFFVQWLESDDLENNEEMIAEVAENLDDAILAAQWLQTQENTTAEDKKESYEFILKLQPLFEANGYYEKARELMKNCQSWAEKAEDWNAVVKYKMHEARYLSFAGNLAQGEEIIKGTVQYLKKLKSLDEIKCRERTFKLLNVLGRIFQKQNRLNEAIQAFKRQVAIEEPIGNNKSLAINYNRLGKLLESQNKLQEAGQAYTRSFELSRAINNQSQLAITLNCLGGIYQQQGKLEEAEKAFKRAIKIAENINDQSSLAITLNCLGGLYQQQGKLEEAEKAFKRAIKIAENINDQSQLAITLNCLGGLYQQQGKLEEALKAFERRFEVTKKRKDQSLLVVKLKHFGKLYQQQGKLKEAEKILRQAYDEAVKLEDERGQAIIANSLGQVITNQKGEKNFQLALMYFRQSIKLGKEDQSHLAKVYTAMGQAFSINGDLEEAVEQLAQGFVIDKNLANIKGLTIVTPDLIYVLLQLNKHQEALDYCERALQIAPDETELLKLKAPILSAIENKSFSPIIRGKVSFKIYTKKDKNNWGKIKPDHQGYDIIFNETFIGSAIVSQLKKGTRVEVLVHEKNGKLYAQRIKII</sequence>
<dbReference type="InterPro" id="IPR027417">
    <property type="entry name" value="P-loop_NTPase"/>
</dbReference>
<accession>A0A941GXX9</accession>
<dbReference type="InterPro" id="IPR019734">
    <property type="entry name" value="TPR_rpt"/>
</dbReference>
<evidence type="ECO:0000313" key="8">
    <source>
        <dbReference type="EMBL" id="MBR8827978.1"/>
    </source>
</evidence>
<dbReference type="Gene3D" id="2.40.50.140">
    <property type="entry name" value="Nucleic acid-binding proteins"/>
    <property type="match status" value="1"/>
</dbReference>
<dbReference type="SUPFAM" id="SSF48452">
    <property type="entry name" value="TPR-like"/>
    <property type="match status" value="2"/>
</dbReference>
<proteinExistence type="inferred from homology"/>
<dbReference type="Gene3D" id="1.25.40.10">
    <property type="entry name" value="Tetratricopeptide repeat domain"/>
    <property type="match status" value="3"/>
</dbReference>
<dbReference type="SUPFAM" id="SSF52540">
    <property type="entry name" value="P-loop containing nucleoside triphosphate hydrolases"/>
    <property type="match status" value="1"/>
</dbReference>
<dbReference type="Pfam" id="PF13424">
    <property type="entry name" value="TPR_12"/>
    <property type="match status" value="3"/>
</dbReference>
<feature type="coiled-coil region" evidence="7">
    <location>
        <begin position="467"/>
        <end position="527"/>
    </location>
</feature>
<evidence type="ECO:0000256" key="5">
    <source>
        <dbReference type="ARBA" id="ARBA00038253"/>
    </source>
</evidence>
<dbReference type="InterPro" id="IPR012340">
    <property type="entry name" value="NA-bd_OB-fold"/>
</dbReference>
<evidence type="ECO:0000256" key="6">
    <source>
        <dbReference type="PROSITE-ProRule" id="PRU00339"/>
    </source>
</evidence>
<dbReference type="SMART" id="SM00028">
    <property type="entry name" value="TPR"/>
    <property type="match status" value="9"/>
</dbReference>
<dbReference type="Proteomes" id="UP000767446">
    <property type="component" value="Unassembled WGS sequence"/>
</dbReference>
<keyword evidence="3" id="KW-0677">Repeat</keyword>
<keyword evidence="7" id="KW-0175">Coiled coil</keyword>
<comment type="caution">
    <text evidence="8">The sequence shown here is derived from an EMBL/GenBank/DDBJ whole genome shotgun (WGS) entry which is preliminary data.</text>
</comment>
<dbReference type="InterPro" id="IPR051476">
    <property type="entry name" value="Bac_ResReg_Asp_Phosphatase"/>
</dbReference>